<dbReference type="AlphaFoldDB" id="A0A6A4V7W4"/>
<accession>A0A6A4V7W4</accession>
<dbReference type="PANTHER" id="PTHR13318:SF190">
    <property type="entry name" value="PARTNER OF PAIRED, ISOFORM B"/>
    <property type="match status" value="1"/>
</dbReference>
<dbReference type="Gene3D" id="1.20.1280.50">
    <property type="match status" value="1"/>
</dbReference>
<proteinExistence type="predicted"/>
<feature type="domain" description="F-box" evidence="2">
    <location>
        <begin position="43"/>
        <end position="93"/>
    </location>
</feature>
<dbReference type="SUPFAM" id="SSF52047">
    <property type="entry name" value="RNI-like"/>
    <property type="match status" value="1"/>
</dbReference>
<dbReference type="PROSITE" id="PS50181">
    <property type="entry name" value="FBOX"/>
    <property type="match status" value="1"/>
</dbReference>
<comment type="caution">
    <text evidence="3">The sequence shown here is derived from an EMBL/GenBank/DDBJ whole genome shotgun (WGS) entry which is preliminary data.</text>
</comment>
<feature type="region of interest" description="Disordered" evidence="1">
    <location>
        <begin position="1"/>
        <end position="35"/>
    </location>
</feature>
<reference evidence="3 4" key="1">
    <citation type="submission" date="2019-07" db="EMBL/GenBank/DDBJ databases">
        <title>Draft genome assembly of a fouling barnacle, Amphibalanus amphitrite (Darwin, 1854): The first reference genome for Thecostraca.</title>
        <authorList>
            <person name="Kim W."/>
        </authorList>
    </citation>
    <scope>NUCLEOTIDE SEQUENCE [LARGE SCALE GENOMIC DNA]</scope>
    <source>
        <strain evidence="3">SNU_AA5</strain>
        <tissue evidence="3">Soma without cirri and trophi</tissue>
    </source>
</reference>
<evidence type="ECO:0000313" key="4">
    <source>
        <dbReference type="Proteomes" id="UP000440578"/>
    </source>
</evidence>
<gene>
    <name evidence="3" type="ORF">FJT64_011165</name>
</gene>
<protein>
    <recommendedName>
        <fullName evidence="2">F-box domain-containing protein</fullName>
    </recommendedName>
</protein>
<dbReference type="GO" id="GO:0031146">
    <property type="term" value="P:SCF-dependent proteasomal ubiquitin-dependent protein catabolic process"/>
    <property type="evidence" value="ECO:0007669"/>
    <property type="project" value="TreeGrafter"/>
</dbReference>
<dbReference type="SMART" id="SM00256">
    <property type="entry name" value="FBOX"/>
    <property type="match status" value="1"/>
</dbReference>
<dbReference type="InterPro" id="IPR032675">
    <property type="entry name" value="LRR_dom_sf"/>
</dbReference>
<evidence type="ECO:0000259" key="2">
    <source>
        <dbReference type="PROSITE" id="PS50181"/>
    </source>
</evidence>
<dbReference type="SUPFAM" id="SSF81383">
    <property type="entry name" value="F-box domain"/>
    <property type="match status" value="1"/>
</dbReference>
<evidence type="ECO:0000313" key="3">
    <source>
        <dbReference type="EMBL" id="KAF0290676.1"/>
    </source>
</evidence>
<sequence>MFAGMDIAQSVKRKAAAPEDSLPKKITSQANGDRDTAASGDAVMTIHQLPTEMLCYILSYLPLPEQLKVATVSWCWKRAVDDCLAKRRHFSDELIPGLKSQRVTDCWLEKVLSRMSGVQNFAGVRGVDMDIAILIRHCHQLVTANLYMFRVTVSSLKSLCQSCPKLKDIILPKSCDDACVEELIDGLPELSALSLTMNKTSGRFLSRLPASLRRLSLSGRWKCQPIERLPATSITELDISGLWEPPPAALASLLRMCPRLQRLNAKECSVTDSFVEQLPKRTPGIRDLNLEGCGASAAGLLSLGLLRELRRLNLMDTDTTDAVLLRLHGLPHLSELAVGTHPFNGPNFSLDTLADLIASCPSLRLLVPTEMVYTDVVLDNLVGRLEPGRRLTVAVGSE</sequence>
<evidence type="ECO:0000256" key="1">
    <source>
        <dbReference type="SAM" id="MobiDB-lite"/>
    </source>
</evidence>
<dbReference type="GO" id="GO:0019005">
    <property type="term" value="C:SCF ubiquitin ligase complex"/>
    <property type="evidence" value="ECO:0007669"/>
    <property type="project" value="TreeGrafter"/>
</dbReference>
<dbReference type="PANTHER" id="PTHR13318">
    <property type="entry name" value="PARTNER OF PAIRED, ISOFORM B-RELATED"/>
    <property type="match status" value="1"/>
</dbReference>
<dbReference type="EMBL" id="VIIS01001936">
    <property type="protein sequence ID" value="KAF0290676.1"/>
    <property type="molecule type" value="Genomic_DNA"/>
</dbReference>
<dbReference type="InterPro" id="IPR036047">
    <property type="entry name" value="F-box-like_dom_sf"/>
</dbReference>
<organism evidence="3 4">
    <name type="scientific">Amphibalanus amphitrite</name>
    <name type="common">Striped barnacle</name>
    <name type="synonym">Balanus amphitrite</name>
    <dbReference type="NCBI Taxonomy" id="1232801"/>
    <lineage>
        <taxon>Eukaryota</taxon>
        <taxon>Metazoa</taxon>
        <taxon>Ecdysozoa</taxon>
        <taxon>Arthropoda</taxon>
        <taxon>Crustacea</taxon>
        <taxon>Multicrustacea</taxon>
        <taxon>Cirripedia</taxon>
        <taxon>Thoracica</taxon>
        <taxon>Thoracicalcarea</taxon>
        <taxon>Balanomorpha</taxon>
        <taxon>Balanoidea</taxon>
        <taxon>Balanidae</taxon>
        <taxon>Amphibalaninae</taxon>
        <taxon>Amphibalanus</taxon>
    </lineage>
</organism>
<dbReference type="Pfam" id="PF12937">
    <property type="entry name" value="F-box-like"/>
    <property type="match status" value="1"/>
</dbReference>
<dbReference type="InterPro" id="IPR001810">
    <property type="entry name" value="F-box_dom"/>
</dbReference>
<keyword evidence="4" id="KW-1185">Reference proteome</keyword>
<name>A0A6A4V7W4_AMPAM</name>
<dbReference type="Gene3D" id="3.80.10.10">
    <property type="entry name" value="Ribonuclease Inhibitor"/>
    <property type="match status" value="1"/>
</dbReference>
<dbReference type="Proteomes" id="UP000440578">
    <property type="component" value="Unassembled WGS sequence"/>
</dbReference>